<evidence type="ECO:0000313" key="3">
    <source>
        <dbReference type="Proteomes" id="UP001648503"/>
    </source>
</evidence>
<protein>
    <submittedName>
        <fullName evidence="2">Uncharacterized protein</fullName>
    </submittedName>
</protein>
<gene>
    <name evidence="2" type="ORF">BASA50_003704</name>
</gene>
<accession>A0ABQ8FI80</accession>
<dbReference type="EMBL" id="JAFCIX010000102">
    <property type="protein sequence ID" value="KAH6598669.1"/>
    <property type="molecule type" value="Genomic_DNA"/>
</dbReference>
<dbReference type="Proteomes" id="UP001648503">
    <property type="component" value="Unassembled WGS sequence"/>
</dbReference>
<reference evidence="2 3" key="1">
    <citation type="submission" date="2021-02" db="EMBL/GenBank/DDBJ databases">
        <title>Variation within the Batrachochytrium salamandrivorans European outbreak.</title>
        <authorList>
            <person name="Kelly M."/>
            <person name="Pasmans F."/>
            <person name="Shea T.P."/>
            <person name="Munoz J.F."/>
            <person name="Carranza S."/>
            <person name="Cuomo C.A."/>
            <person name="Martel A."/>
        </authorList>
    </citation>
    <scope>NUCLEOTIDE SEQUENCE [LARGE SCALE GENOMIC DNA]</scope>
    <source>
        <strain evidence="2 3">AMFP18/2</strain>
    </source>
</reference>
<comment type="caution">
    <text evidence="2">The sequence shown here is derived from an EMBL/GenBank/DDBJ whole genome shotgun (WGS) entry which is preliminary data.</text>
</comment>
<feature type="signal peptide" evidence="1">
    <location>
        <begin position="1"/>
        <end position="19"/>
    </location>
</feature>
<keyword evidence="3" id="KW-1185">Reference proteome</keyword>
<sequence length="115" mass="13119">MKLTIWIVSIAFTLNVIEAAVIPNRHYANTEQERLYTRSADAHNLMEGDASGLSLGNSDIQSSLTKRWFGRGRSRQNNYQQSAQQNFQHLLSRLLSSNLRNRRDLELLGLESMPS</sequence>
<evidence type="ECO:0000256" key="1">
    <source>
        <dbReference type="SAM" id="SignalP"/>
    </source>
</evidence>
<feature type="chain" id="PRO_5046381428" evidence="1">
    <location>
        <begin position="20"/>
        <end position="115"/>
    </location>
</feature>
<name>A0ABQ8FI80_9FUNG</name>
<evidence type="ECO:0000313" key="2">
    <source>
        <dbReference type="EMBL" id="KAH6598669.1"/>
    </source>
</evidence>
<keyword evidence="1" id="KW-0732">Signal</keyword>
<organism evidence="2 3">
    <name type="scientific">Batrachochytrium salamandrivorans</name>
    <dbReference type="NCBI Taxonomy" id="1357716"/>
    <lineage>
        <taxon>Eukaryota</taxon>
        <taxon>Fungi</taxon>
        <taxon>Fungi incertae sedis</taxon>
        <taxon>Chytridiomycota</taxon>
        <taxon>Chytridiomycota incertae sedis</taxon>
        <taxon>Chytridiomycetes</taxon>
        <taxon>Rhizophydiales</taxon>
        <taxon>Rhizophydiales incertae sedis</taxon>
        <taxon>Batrachochytrium</taxon>
    </lineage>
</organism>
<proteinExistence type="predicted"/>